<sequence>MKTIKILCDTHVIPALGARKLRDLSVDDVDKWLAGKWKVLSPRSLEAVRSCLNRAIKQAMARDKVKRNVVELYSVPAERPGRPSKSLTLEQADSVLVAAEDSPVARRDLATGRSLQYGCH</sequence>
<dbReference type="EMBL" id="CP032698">
    <property type="protein sequence ID" value="AYG82023.1"/>
    <property type="molecule type" value="Genomic_DNA"/>
</dbReference>
<dbReference type="PROSITE" id="PS51900">
    <property type="entry name" value="CB"/>
    <property type="match status" value="1"/>
</dbReference>
<evidence type="ECO:0000259" key="3">
    <source>
        <dbReference type="PROSITE" id="PS51900"/>
    </source>
</evidence>
<dbReference type="KEGG" id="shun:DWB77_04191"/>
<evidence type="ECO:0000256" key="2">
    <source>
        <dbReference type="PROSITE-ProRule" id="PRU01248"/>
    </source>
</evidence>
<dbReference type="AlphaFoldDB" id="A0A387HIF4"/>
<dbReference type="InterPro" id="IPR044068">
    <property type="entry name" value="CB"/>
</dbReference>
<dbReference type="InterPro" id="IPR010998">
    <property type="entry name" value="Integrase_recombinase_N"/>
</dbReference>
<proteinExistence type="predicted"/>
<feature type="domain" description="Core-binding (CB)" evidence="3">
    <location>
        <begin position="1"/>
        <end position="60"/>
    </location>
</feature>
<dbReference type="GO" id="GO:0003677">
    <property type="term" value="F:DNA binding"/>
    <property type="evidence" value="ECO:0007669"/>
    <property type="project" value="UniProtKB-UniRule"/>
</dbReference>
<keyword evidence="5" id="KW-1185">Reference proteome</keyword>
<name>A0A387HIF4_9ACTN</name>
<dbReference type="InterPro" id="IPR011010">
    <property type="entry name" value="DNA_brk_join_enz"/>
</dbReference>
<dbReference type="Gene3D" id="1.10.150.130">
    <property type="match status" value="1"/>
</dbReference>
<evidence type="ECO:0000256" key="1">
    <source>
        <dbReference type="ARBA" id="ARBA00023125"/>
    </source>
</evidence>
<organism evidence="4 5">
    <name type="scientific">Streptomyces hundungensis</name>
    <dbReference type="NCBI Taxonomy" id="1077946"/>
    <lineage>
        <taxon>Bacteria</taxon>
        <taxon>Bacillati</taxon>
        <taxon>Actinomycetota</taxon>
        <taxon>Actinomycetes</taxon>
        <taxon>Kitasatosporales</taxon>
        <taxon>Streptomycetaceae</taxon>
        <taxon>Streptomyces</taxon>
    </lineage>
</organism>
<dbReference type="SUPFAM" id="SSF56349">
    <property type="entry name" value="DNA breaking-rejoining enzymes"/>
    <property type="match status" value="1"/>
</dbReference>
<evidence type="ECO:0000313" key="4">
    <source>
        <dbReference type="EMBL" id="AYG82023.1"/>
    </source>
</evidence>
<keyword evidence="1 2" id="KW-0238">DNA-binding</keyword>
<protein>
    <recommendedName>
        <fullName evidence="3">Core-binding (CB) domain-containing protein</fullName>
    </recommendedName>
</protein>
<gene>
    <name evidence="4" type="ORF">DWB77_04191</name>
</gene>
<evidence type="ECO:0000313" key="5">
    <source>
        <dbReference type="Proteomes" id="UP000271554"/>
    </source>
</evidence>
<dbReference type="Proteomes" id="UP000271554">
    <property type="component" value="Chromosome"/>
</dbReference>
<reference evidence="4 5" key="1">
    <citation type="submission" date="2018-10" db="EMBL/GenBank/DDBJ databases">
        <title>Relationship between Morphology and Antimicrobial Activity in Streptomyces.</title>
        <authorList>
            <person name="Kang H.J."/>
            <person name="Kim S.B."/>
        </authorList>
    </citation>
    <scope>NUCLEOTIDE SEQUENCE [LARGE SCALE GENOMIC DNA]</scope>
    <source>
        <strain evidence="4 5">BH38</strain>
    </source>
</reference>
<accession>A0A387HIF4</accession>